<comment type="caution">
    <text evidence="1">The sequence shown here is derived from an EMBL/GenBank/DDBJ whole genome shotgun (WGS) entry which is preliminary data.</text>
</comment>
<dbReference type="EMBL" id="JANPWB010000015">
    <property type="protein sequence ID" value="KAJ1088847.1"/>
    <property type="molecule type" value="Genomic_DNA"/>
</dbReference>
<gene>
    <name evidence="1" type="ORF">NDU88_002002</name>
</gene>
<protein>
    <submittedName>
        <fullName evidence="1">Uncharacterized protein</fullName>
    </submittedName>
</protein>
<dbReference type="AlphaFoldDB" id="A0AAV7LEV6"/>
<evidence type="ECO:0000313" key="1">
    <source>
        <dbReference type="EMBL" id="KAJ1088847.1"/>
    </source>
</evidence>
<name>A0AAV7LEV6_PLEWA</name>
<sequence length="159" mass="17232">MITQVAWSRWRRARTLPSELRHPGLKIAVWPSGGRQEAPPGGAERPRGLPAAWRGPWGESLCSGGVRRAARDSIGATERCGQRLGLRGRLLSGGLLSLAPGGSGPWRALFGPCELRDRGGGCDPRLYSRFGRRRHLCTRDRRGGWRPVPPTLAPLGGAD</sequence>
<reference evidence="1" key="1">
    <citation type="journal article" date="2022" name="bioRxiv">
        <title>Sequencing and chromosome-scale assembly of the giantPleurodeles waltlgenome.</title>
        <authorList>
            <person name="Brown T."/>
            <person name="Elewa A."/>
            <person name="Iarovenko S."/>
            <person name="Subramanian E."/>
            <person name="Araus A.J."/>
            <person name="Petzold A."/>
            <person name="Susuki M."/>
            <person name="Suzuki K.-i.T."/>
            <person name="Hayashi T."/>
            <person name="Toyoda A."/>
            <person name="Oliveira C."/>
            <person name="Osipova E."/>
            <person name="Leigh N.D."/>
            <person name="Simon A."/>
            <person name="Yun M.H."/>
        </authorList>
    </citation>
    <scope>NUCLEOTIDE SEQUENCE</scope>
    <source>
        <strain evidence="1">20211129_DDA</strain>
        <tissue evidence="1">Liver</tissue>
    </source>
</reference>
<evidence type="ECO:0000313" key="2">
    <source>
        <dbReference type="Proteomes" id="UP001066276"/>
    </source>
</evidence>
<keyword evidence="2" id="KW-1185">Reference proteome</keyword>
<organism evidence="1 2">
    <name type="scientific">Pleurodeles waltl</name>
    <name type="common">Iberian ribbed newt</name>
    <dbReference type="NCBI Taxonomy" id="8319"/>
    <lineage>
        <taxon>Eukaryota</taxon>
        <taxon>Metazoa</taxon>
        <taxon>Chordata</taxon>
        <taxon>Craniata</taxon>
        <taxon>Vertebrata</taxon>
        <taxon>Euteleostomi</taxon>
        <taxon>Amphibia</taxon>
        <taxon>Batrachia</taxon>
        <taxon>Caudata</taxon>
        <taxon>Salamandroidea</taxon>
        <taxon>Salamandridae</taxon>
        <taxon>Pleurodelinae</taxon>
        <taxon>Pleurodeles</taxon>
    </lineage>
</organism>
<accession>A0AAV7LEV6</accession>
<dbReference type="Proteomes" id="UP001066276">
    <property type="component" value="Chromosome 11"/>
</dbReference>
<proteinExistence type="predicted"/>